<dbReference type="AlphaFoldDB" id="A0A928WXL1"/>
<comment type="caution">
    <text evidence="3">The sequence shown here is derived from an EMBL/GenBank/DDBJ whole genome shotgun (WGS) entry which is preliminary data.</text>
</comment>
<keyword evidence="4" id="KW-1185">Reference proteome</keyword>
<keyword evidence="1" id="KW-0472">Membrane</keyword>
<feature type="transmembrane region" description="Helical" evidence="1">
    <location>
        <begin position="155"/>
        <end position="178"/>
    </location>
</feature>
<keyword evidence="1" id="KW-0812">Transmembrane</keyword>
<evidence type="ECO:0000313" key="4">
    <source>
        <dbReference type="Proteomes" id="UP000615026"/>
    </source>
</evidence>
<dbReference type="InterPro" id="IPR018476">
    <property type="entry name" value="GlyceroP-diester-Pdiesterase_M"/>
</dbReference>
<feature type="transmembrane region" description="Helical" evidence="1">
    <location>
        <begin position="184"/>
        <end position="206"/>
    </location>
</feature>
<feature type="transmembrane region" description="Helical" evidence="1">
    <location>
        <begin position="93"/>
        <end position="121"/>
    </location>
</feature>
<name>A0A928WXL1_LEPEC</name>
<evidence type="ECO:0000256" key="1">
    <source>
        <dbReference type="SAM" id="Phobius"/>
    </source>
</evidence>
<dbReference type="RefSeq" id="WP_193990161.1">
    <property type="nucleotide sequence ID" value="NZ_JADEXP010000005.1"/>
</dbReference>
<feature type="domain" description="Glycerophosphoryl diester phosphodiesterase membrane" evidence="2">
    <location>
        <begin position="106"/>
        <end position="204"/>
    </location>
</feature>
<organism evidence="3 4">
    <name type="scientific">Leptolyngbya cf. ectocarpi LEGE 11479</name>
    <dbReference type="NCBI Taxonomy" id="1828722"/>
    <lineage>
        <taxon>Bacteria</taxon>
        <taxon>Bacillati</taxon>
        <taxon>Cyanobacteriota</taxon>
        <taxon>Cyanophyceae</taxon>
        <taxon>Leptolyngbyales</taxon>
        <taxon>Leptolyngbyaceae</taxon>
        <taxon>Leptolyngbya group</taxon>
        <taxon>Leptolyngbya</taxon>
    </lineage>
</organism>
<protein>
    <submittedName>
        <fullName evidence="3">Glycerophosphoryl diester phosphodiesterase membrane domain-containing protein</fullName>
    </submittedName>
</protein>
<feature type="transmembrane region" description="Helical" evidence="1">
    <location>
        <begin position="47"/>
        <end position="73"/>
    </location>
</feature>
<dbReference type="Proteomes" id="UP000615026">
    <property type="component" value="Unassembled WGS sequence"/>
</dbReference>
<dbReference type="Pfam" id="PF10110">
    <property type="entry name" value="GPDPase_memb"/>
    <property type="match status" value="1"/>
</dbReference>
<evidence type="ECO:0000259" key="2">
    <source>
        <dbReference type="Pfam" id="PF10110"/>
    </source>
</evidence>
<keyword evidence="1" id="KW-1133">Transmembrane helix</keyword>
<dbReference type="EMBL" id="JADEXP010000005">
    <property type="protein sequence ID" value="MBE9065310.1"/>
    <property type="molecule type" value="Genomic_DNA"/>
</dbReference>
<sequence>MTQTSLNPGEILRDAFSQVGPVFVPVAILALPANILPVLIPGEALSAVFNVAFAILVAPILGGASIVLANRVLTGEKADLSTALSMAWQRAGQLILTSLLLMVILIPSMVLLLVPGIYLAVRLFATQYEVMLEHKSPTEALAASWALTKGRWWQIFWPVFAITLVLLIPVIILSVIFMNAAFGALVTGLVGVAITPVLLLALLMVYKVLKGQQVSGAEDVNPLGA</sequence>
<accession>A0A928WXL1</accession>
<reference evidence="3" key="1">
    <citation type="submission" date="2020-10" db="EMBL/GenBank/DDBJ databases">
        <authorList>
            <person name="Castelo-Branco R."/>
            <person name="Eusebio N."/>
            <person name="Adriana R."/>
            <person name="Vieira A."/>
            <person name="Brugerolle De Fraissinette N."/>
            <person name="Rezende De Castro R."/>
            <person name="Schneider M.P."/>
            <person name="Vasconcelos V."/>
            <person name="Leao P.N."/>
        </authorList>
    </citation>
    <scope>NUCLEOTIDE SEQUENCE</scope>
    <source>
        <strain evidence="3">LEGE 11479</strain>
    </source>
</reference>
<gene>
    <name evidence="3" type="ORF">IQ260_01445</name>
</gene>
<evidence type="ECO:0000313" key="3">
    <source>
        <dbReference type="EMBL" id="MBE9065310.1"/>
    </source>
</evidence>
<feature type="transmembrane region" description="Helical" evidence="1">
    <location>
        <begin position="20"/>
        <end position="40"/>
    </location>
</feature>
<proteinExistence type="predicted"/>